<protein>
    <submittedName>
        <fullName evidence="2">Uncharacterized protein</fullName>
    </submittedName>
</protein>
<keyword evidence="1" id="KW-0472">Membrane</keyword>
<evidence type="ECO:0000313" key="2">
    <source>
        <dbReference type="EMBL" id="CEL56983.1"/>
    </source>
</evidence>
<keyword evidence="3" id="KW-1185">Reference proteome</keyword>
<organism evidence="2 3">
    <name type="scientific">Thanatephorus cucumeris (strain AG1-IB / isolate 7/3/14)</name>
    <name type="common">Lettuce bottom rot fungus</name>
    <name type="synonym">Rhizoctonia solani</name>
    <dbReference type="NCBI Taxonomy" id="1108050"/>
    <lineage>
        <taxon>Eukaryota</taxon>
        <taxon>Fungi</taxon>
        <taxon>Dikarya</taxon>
        <taxon>Basidiomycota</taxon>
        <taxon>Agaricomycotina</taxon>
        <taxon>Agaricomycetes</taxon>
        <taxon>Cantharellales</taxon>
        <taxon>Ceratobasidiaceae</taxon>
        <taxon>Rhizoctonia</taxon>
        <taxon>Rhizoctonia solani AG-1</taxon>
    </lineage>
</organism>
<reference evidence="2 3" key="1">
    <citation type="submission" date="2014-11" db="EMBL/GenBank/DDBJ databases">
        <authorList>
            <person name="Wibberg Daniel"/>
        </authorList>
    </citation>
    <scope>NUCLEOTIDE SEQUENCE [LARGE SCALE GENOMIC DNA]</scope>
    <source>
        <strain evidence="2">Rhizoctonia solani AG1-IB 7/3/14</strain>
    </source>
</reference>
<feature type="transmembrane region" description="Helical" evidence="1">
    <location>
        <begin position="94"/>
        <end position="113"/>
    </location>
</feature>
<dbReference type="Proteomes" id="UP000059188">
    <property type="component" value="Unassembled WGS sequence"/>
</dbReference>
<dbReference type="AlphaFoldDB" id="A0A0B7FL80"/>
<gene>
    <name evidence="2" type="ORF">RSOLAG1IB_08236</name>
</gene>
<evidence type="ECO:0000313" key="3">
    <source>
        <dbReference type="Proteomes" id="UP000059188"/>
    </source>
</evidence>
<proteinExistence type="predicted"/>
<evidence type="ECO:0000256" key="1">
    <source>
        <dbReference type="SAM" id="Phobius"/>
    </source>
</evidence>
<feature type="transmembrane region" description="Helical" evidence="1">
    <location>
        <begin position="47"/>
        <end position="73"/>
    </location>
</feature>
<name>A0A0B7FL80_THACB</name>
<keyword evidence="1" id="KW-1133">Transmembrane helix</keyword>
<dbReference type="OrthoDB" id="3181956at2759"/>
<dbReference type="EMBL" id="LN679126">
    <property type="protein sequence ID" value="CEL56983.1"/>
    <property type="molecule type" value="Genomic_DNA"/>
</dbReference>
<sequence>MSWYTAAATPRLPNTLNGRVLALWLLTPTTLSVLTLIIGLIDPTVGFYTLFTLVSIAPLTVIHHITIFCLLHAHHDGTERNSLVPRLATRKTNIAIMLLFEATWLAGTILGFTKVASTDIATNMILVRASYVVGLKECLTFLAVIVFCIRARSERSSNLWRLSSEP</sequence>
<feature type="transmembrane region" description="Helical" evidence="1">
    <location>
        <begin position="125"/>
        <end position="149"/>
    </location>
</feature>
<keyword evidence="1" id="KW-0812">Transmembrane</keyword>
<accession>A0A0B7FL80</accession>
<feature type="transmembrane region" description="Helical" evidence="1">
    <location>
        <begin position="21"/>
        <end position="41"/>
    </location>
</feature>